<dbReference type="AlphaFoldDB" id="A0A944DL70"/>
<accession>A0A944DL70</accession>
<sequence length="308" mass="35451">MQELEAHYMDGSLATDTRLSLSENDLPPGTEPMLQQVRQGTLREIVQGEHRTPDVDEIVSWVRNCYRKNPLIGDISRAMFVINEDLVVADSELPTPDEVLRDLHRLEKLKLDREFFVSSTFEGRPCGVLFRRSEMVDGGVLFEITVFGREGLSGKVGQLNLQLSSTRPEPFISMCTEEGWVRFEREYAVQVAHIMFLLQCLYQYKKYLYPVLPLNSIVDNRKDRPRDNPYLVQLITRAYHGQVACTRVRVDLAIVQPRDIDYALRTRMRTLAGSSPMLEPPISFCTKRTARWSWTTTISSIWHAGRLV</sequence>
<proteinExistence type="predicted"/>
<reference evidence="1" key="1">
    <citation type="submission" date="2021-03" db="EMBL/GenBank/DDBJ databases">
        <title>Genomic analysis provides insights into the functional capacity of soil bacteria communities inhabiting an altitudinal gradient in the Atacama Desert.</title>
        <authorList>
            <person name="Gonzalez M."/>
            <person name="Maldonado J."/>
            <person name="Maza F."/>
            <person name="Hodar C."/>
            <person name="Cortes M."/>
            <person name="Palma R."/>
            <person name="Andreani C."/>
            <person name="Gaete A."/>
            <person name="Vasquez-Dean J."/>
            <person name="Acuna V."/>
            <person name="Aguado M."/>
            <person name="Mandakovic D."/>
            <person name="Latorre M."/>
            <person name="Orellana A."/>
            <person name="Gutierrez R."/>
            <person name="Montecino M."/>
            <person name="Allende M."/>
            <person name="Maass A."/>
            <person name="Cambiazo V."/>
        </authorList>
    </citation>
    <scope>NUCLEOTIDE SEQUENCE</scope>
    <source>
        <strain evidence="1">ISL-25</strain>
    </source>
</reference>
<gene>
    <name evidence="1" type="ORF">J7E47_24480</name>
</gene>
<dbReference type="EMBL" id="JAGGOB010000064">
    <property type="protein sequence ID" value="MBT2331877.1"/>
    <property type="molecule type" value="Genomic_DNA"/>
</dbReference>
<dbReference type="RefSeq" id="WP_214913241.1">
    <property type="nucleotide sequence ID" value="NZ_JAGGNX010000004.1"/>
</dbReference>
<comment type="caution">
    <text evidence="1">The sequence shown here is derived from an EMBL/GenBank/DDBJ whole genome shotgun (WGS) entry which is preliminary data.</text>
</comment>
<evidence type="ECO:0000313" key="2">
    <source>
        <dbReference type="Proteomes" id="UP000692896"/>
    </source>
</evidence>
<dbReference type="Proteomes" id="UP000692896">
    <property type="component" value="Unassembled WGS sequence"/>
</dbReference>
<protein>
    <submittedName>
        <fullName evidence="1">Uncharacterized protein</fullName>
    </submittedName>
</protein>
<organism evidence="1 2">
    <name type="scientific">Pseudomonas fluorescens</name>
    <dbReference type="NCBI Taxonomy" id="294"/>
    <lineage>
        <taxon>Bacteria</taxon>
        <taxon>Pseudomonadati</taxon>
        <taxon>Pseudomonadota</taxon>
        <taxon>Gammaproteobacteria</taxon>
        <taxon>Pseudomonadales</taxon>
        <taxon>Pseudomonadaceae</taxon>
        <taxon>Pseudomonas</taxon>
    </lineage>
</organism>
<name>A0A944DL70_PSEFL</name>
<evidence type="ECO:0000313" key="1">
    <source>
        <dbReference type="EMBL" id="MBT2331877.1"/>
    </source>
</evidence>